<evidence type="ECO:0000313" key="2">
    <source>
        <dbReference type="Proteomes" id="UP000186455"/>
    </source>
</evidence>
<reference evidence="1 2" key="1">
    <citation type="submission" date="2015-06" db="EMBL/GenBank/DDBJ databases">
        <title>Cloning and characterization of the uncialamcin biosynthetic gene cluster.</title>
        <authorList>
            <person name="Yan X."/>
            <person name="Huang T."/>
            <person name="Ge H."/>
            <person name="Shen B."/>
        </authorList>
    </citation>
    <scope>NUCLEOTIDE SEQUENCE [LARGE SCALE GENOMIC DNA]</scope>
    <source>
        <strain evidence="1 2">DCA2648</strain>
    </source>
</reference>
<dbReference type="STRING" id="1048205.AB852_35400"/>
<protein>
    <submittedName>
        <fullName evidence="1">Uncharacterized protein</fullName>
    </submittedName>
</protein>
<dbReference type="EMBL" id="LFBV01000012">
    <property type="protein sequence ID" value="OKH90456.1"/>
    <property type="molecule type" value="Genomic_DNA"/>
</dbReference>
<evidence type="ECO:0000313" key="1">
    <source>
        <dbReference type="EMBL" id="OKH90456.1"/>
    </source>
</evidence>
<organism evidence="1 2">
    <name type="scientific">Streptomyces uncialis</name>
    <dbReference type="NCBI Taxonomy" id="1048205"/>
    <lineage>
        <taxon>Bacteria</taxon>
        <taxon>Bacillati</taxon>
        <taxon>Actinomycetota</taxon>
        <taxon>Actinomycetes</taxon>
        <taxon>Kitasatosporales</taxon>
        <taxon>Streptomycetaceae</taxon>
        <taxon>Streptomyces</taxon>
    </lineage>
</organism>
<dbReference type="Proteomes" id="UP000186455">
    <property type="component" value="Unassembled WGS sequence"/>
</dbReference>
<sequence length="86" mass="9499">MMTDETRAAFLAQVFGAAEDLSTDAQASAVFEIVKRDGRTLADSATWQAACDWLTANYVQAEGNSDRIRRVVHEGIRLMVEADSYL</sequence>
<keyword evidence="2" id="KW-1185">Reference proteome</keyword>
<name>A0A1Q4UY30_9ACTN</name>
<proteinExistence type="predicted"/>
<comment type="caution">
    <text evidence="1">The sequence shown here is derived from an EMBL/GenBank/DDBJ whole genome shotgun (WGS) entry which is preliminary data.</text>
</comment>
<dbReference type="AlphaFoldDB" id="A0A1Q4UY30"/>
<dbReference type="RefSeq" id="WP_073795452.1">
    <property type="nucleotide sequence ID" value="NZ_LFBV01000012.1"/>
</dbReference>
<accession>A0A1Q4UY30</accession>
<gene>
    <name evidence="1" type="ORF">AB852_35400</name>
</gene>